<dbReference type="InterPro" id="IPR029063">
    <property type="entry name" value="SAM-dependent_MTases_sf"/>
</dbReference>
<dbReference type="PRINTS" id="PR02010">
    <property type="entry name" value="RCMT9"/>
</dbReference>
<organism evidence="7 9">
    <name type="scientific">Acrasis kona</name>
    <dbReference type="NCBI Taxonomy" id="1008807"/>
    <lineage>
        <taxon>Eukaryota</taxon>
        <taxon>Discoba</taxon>
        <taxon>Heterolobosea</taxon>
        <taxon>Tetramitia</taxon>
        <taxon>Eutetramitia</taxon>
        <taxon>Acrasidae</taxon>
        <taxon>Acrasis</taxon>
    </lineage>
</organism>
<feature type="active site" description="Nucleophile" evidence="5">
    <location>
        <position position="344"/>
    </location>
</feature>
<protein>
    <submittedName>
        <fullName evidence="8">Ribosomal RNA small subunit methyltransferase F</fullName>
    </submittedName>
    <submittedName>
        <fullName evidence="7">rRNA small subunit methyltransferase</fullName>
    </submittedName>
</protein>
<feature type="domain" description="SAM-dependent MTase RsmB/NOP-type" evidence="6">
    <location>
        <begin position="32"/>
        <end position="408"/>
    </location>
</feature>
<dbReference type="AlphaFoldDB" id="A0AAW2YPC2"/>
<name>A0AAW2YPC2_9EUKA</name>
<comment type="caution">
    <text evidence="7">The sequence shown here is derived from an EMBL/GenBank/DDBJ whole genome shotgun (WGS) entry which is preliminary data.</text>
</comment>
<feature type="binding site" evidence="5">
    <location>
        <position position="163"/>
    </location>
    <ligand>
        <name>S-adenosyl-L-methionine</name>
        <dbReference type="ChEBI" id="CHEBI:59789"/>
    </ligand>
</feature>
<dbReference type="InterPro" id="IPR023269">
    <property type="entry name" value="RCMT_subfamily_9"/>
</dbReference>
<keyword evidence="4 5" id="KW-0694">RNA-binding</keyword>
<accession>A0AAW2YPC2</accession>
<dbReference type="InterPro" id="IPR049560">
    <property type="entry name" value="MeTrfase_RsmB-F_NOP2_cat"/>
</dbReference>
<comment type="caution">
    <text evidence="5">Lacks conserved residue(s) required for the propagation of feature annotation.</text>
</comment>
<dbReference type="Gene3D" id="3.40.50.150">
    <property type="entry name" value="Vaccinia Virus protein VP39"/>
    <property type="match status" value="1"/>
</dbReference>
<dbReference type="PANTHER" id="PTHR22807">
    <property type="entry name" value="NOP2 YEAST -RELATED NOL1/NOP2/FMU SUN DOMAIN-CONTAINING"/>
    <property type="match status" value="1"/>
</dbReference>
<dbReference type="PANTHER" id="PTHR22807:SF16">
    <property type="entry name" value="SAM-DEPENDENT MTASE RSMB_NOP-TYPE DOMAIN-CONTAINING PROTEIN"/>
    <property type="match status" value="1"/>
</dbReference>
<proteinExistence type="inferred from homology"/>
<evidence type="ECO:0000256" key="2">
    <source>
        <dbReference type="ARBA" id="ARBA00022679"/>
    </source>
</evidence>
<evidence type="ECO:0000256" key="1">
    <source>
        <dbReference type="ARBA" id="ARBA00022603"/>
    </source>
</evidence>
<feature type="binding site" evidence="5">
    <location>
        <position position="282"/>
    </location>
    <ligand>
        <name>S-adenosyl-L-methionine</name>
        <dbReference type="ChEBI" id="CHEBI:59789"/>
    </ligand>
</feature>
<gene>
    <name evidence="8" type="ORF">AKO1_001008</name>
    <name evidence="7" type="ORF">AKO1_002076</name>
</gene>
<keyword evidence="1 5" id="KW-0489">Methyltransferase</keyword>
<keyword evidence="3 5" id="KW-0949">S-adenosyl-L-methionine</keyword>
<evidence type="ECO:0000313" key="7">
    <source>
        <dbReference type="EMBL" id="KAL0478753.1"/>
    </source>
</evidence>
<reference evidence="7 9" key="1">
    <citation type="submission" date="2024-03" db="EMBL/GenBank/DDBJ databases">
        <title>The Acrasis kona genome and developmental transcriptomes reveal deep origins of eukaryotic multicellular pathways.</title>
        <authorList>
            <person name="Sheikh S."/>
            <person name="Fu C.-J."/>
            <person name="Brown M.W."/>
            <person name="Baldauf S.L."/>
        </authorList>
    </citation>
    <scope>NUCLEOTIDE SEQUENCE [LARGE SCALE GENOMIC DNA]</scope>
    <source>
        <strain evidence="7 9">ATCC MYA-3509</strain>
    </source>
</reference>
<evidence type="ECO:0000256" key="4">
    <source>
        <dbReference type="ARBA" id="ARBA00022884"/>
    </source>
</evidence>
<keyword evidence="2 5" id="KW-0808">Transferase</keyword>
<keyword evidence="9" id="KW-1185">Reference proteome</keyword>
<evidence type="ECO:0000313" key="8">
    <source>
        <dbReference type="EMBL" id="KAL0487175.1"/>
    </source>
</evidence>
<evidence type="ECO:0000256" key="3">
    <source>
        <dbReference type="ARBA" id="ARBA00022691"/>
    </source>
</evidence>
<dbReference type="Pfam" id="PF01189">
    <property type="entry name" value="Methyltr_RsmB-F"/>
    <property type="match status" value="2"/>
</dbReference>
<evidence type="ECO:0000259" key="6">
    <source>
        <dbReference type="PROSITE" id="PS51686"/>
    </source>
</evidence>
<comment type="similarity">
    <text evidence="5">Belongs to the class I-like SAM-binding methyltransferase superfamily. RsmB/NOP family.</text>
</comment>
<feature type="binding site" evidence="5">
    <location>
        <position position="190"/>
    </location>
    <ligand>
        <name>S-adenosyl-L-methionine</name>
        <dbReference type="ChEBI" id="CHEBI:59789"/>
    </ligand>
</feature>
<dbReference type="GO" id="GO:0001510">
    <property type="term" value="P:RNA methylation"/>
    <property type="evidence" value="ECO:0007669"/>
    <property type="project" value="InterPro"/>
</dbReference>
<dbReference type="PROSITE" id="PS51686">
    <property type="entry name" value="SAM_MT_RSMB_NOP"/>
    <property type="match status" value="1"/>
</dbReference>
<dbReference type="GO" id="GO:0003723">
    <property type="term" value="F:RNA binding"/>
    <property type="evidence" value="ECO:0007669"/>
    <property type="project" value="UniProtKB-UniRule"/>
</dbReference>
<dbReference type="EMBL" id="JAOPGA020001314">
    <property type="protein sequence ID" value="KAL0487175.1"/>
    <property type="molecule type" value="Genomic_DNA"/>
</dbReference>
<dbReference type="PRINTS" id="PR02008">
    <property type="entry name" value="RCMTFAMILY"/>
</dbReference>
<dbReference type="InterPro" id="IPR001678">
    <property type="entry name" value="MeTrfase_RsmB-F_NOP2_dom"/>
</dbReference>
<evidence type="ECO:0000256" key="5">
    <source>
        <dbReference type="PROSITE-ProRule" id="PRU01023"/>
    </source>
</evidence>
<dbReference type="EMBL" id="JAOPGA020000466">
    <property type="protein sequence ID" value="KAL0478753.1"/>
    <property type="molecule type" value="Genomic_DNA"/>
</dbReference>
<dbReference type="GO" id="GO:0008173">
    <property type="term" value="F:RNA methyltransferase activity"/>
    <property type="evidence" value="ECO:0007669"/>
    <property type="project" value="InterPro"/>
</dbReference>
<dbReference type="Proteomes" id="UP001431209">
    <property type="component" value="Unassembled WGS sequence"/>
</dbReference>
<sequence>MQKADEPHLNVSQLLSHDDFKKFCEKNDISPLIYEKSVEIPRFVRTIPSTTETPTQVIGIVKKELEDRYKQDISIDSVSWIPEKFGFFQLSQDFNISQCESYKNGKIYGIDISSAMAVFSLNPKPNEHVLDLCCAPGAKLCFIQDYVTLDNNKAQSVSLTGTDINLSRLHTCKTLLKKYKTLNTRLLLADGTKYNCSVPPLRKEGRKIKKFLSRLYADGSDKNVLPDEIPDSGFVFYESPGVFTEMFREEQRIENTNKRRKIETPVVVGNSYPQLYDKVLVDAECSTDGSIKHLLKVLQGGWEVFNDRILDQTRMNTITDLQKRLISNGFSLLKPDGVMVYSTCSLTRDQNEGVVEWLLSNYKEAVVVEPFEDLKQVPYREGKIKNTARLDPIVSNTSGLFIARIKRQIL</sequence>
<evidence type="ECO:0000313" key="9">
    <source>
        <dbReference type="Proteomes" id="UP001431209"/>
    </source>
</evidence>
<dbReference type="SUPFAM" id="SSF53335">
    <property type="entry name" value="S-adenosyl-L-methionine-dependent methyltransferases"/>
    <property type="match status" value="1"/>
</dbReference>
<dbReference type="InterPro" id="IPR023267">
    <property type="entry name" value="RCMT"/>
</dbReference>